<feature type="transmembrane region" description="Helical" evidence="1">
    <location>
        <begin position="112"/>
        <end position="130"/>
    </location>
</feature>
<feature type="transmembrane region" description="Helical" evidence="1">
    <location>
        <begin position="33"/>
        <end position="50"/>
    </location>
</feature>
<keyword evidence="1" id="KW-0812">Transmembrane</keyword>
<feature type="transmembrane region" description="Helical" evidence="1">
    <location>
        <begin position="159"/>
        <end position="180"/>
    </location>
</feature>
<reference evidence="3 4" key="1">
    <citation type="journal article" date="2017" name="ISME J.">
        <title>Energy and carbon metabolisms in a deep terrestrial subsurface fluid microbial community.</title>
        <authorList>
            <person name="Momper L."/>
            <person name="Jungbluth S.P."/>
            <person name="Lee M.D."/>
            <person name="Amend J.P."/>
        </authorList>
    </citation>
    <scope>NUCLEOTIDE SEQUENCE [LARGE SCALE GENOMIC DNA]</scope>
    <source>
        <strain evidence="3">SURF_5</strain>
    </source>
</reference>
<dbReference type="Pfam" id="PF13231">
    <property type="entry name" value="PMT_2"/>
    <property type="match status" value="1"/>
</dbReference>
<proteinExistence type="predicted"/>
<feature type="transmembrane region" description="Helical" evidence="1">
    <location>
        <begin position="356"/>
        <end position="373"/>
    </location>
</feature>
<feature type="transmembrane region" description="Helical" evidence="1">
    <location>
        <begin position="239"/>
        <end position="255"/>
    </location>
</feature>
<feature type="transmembrane region" description="Helical" evidence="1">
    <location>
        <begin position="417"/>
        <end position="437"/>
    </location>
</feature>
<dbReference type="AlphaFoldDB" id="A0A3A4NLP2"/>
<evidence type="ECO:0000259" key="2">
    <source>
        <dbReference type="Pfam" id="PF13231"/>
    </source>
</evidence>
<gene>
    <name evidence="3" type="ORF">C4520_18980</name>
</gene>
<feature type="domain" description="Glycosyltransferase RgtA/B/C/D-like" evidence="2">
    <location>
        <begin position="92"/>
        <end position="227"/>
    </location>
</feature>
<name>A0A3A4NLP2_ABYX5</name>
<comment type="caution">
    <text evidence="3">The sequence shown here is derived from an EMBL/GenBank/DDBJ whole genome shotgun (WGS) entry which is preliminary data.</text>
</comment>
<sequence>MRIHSRGVAGRTGFHPVINKVKQKFLMEKYKKLLVILLFAILAAASIAGYKYNIPFLADGICLADTGQTYLSAVYLLEGRVPYEDFFYQWGPYALYLNGYVFKILGIKISSVRLLMTLVFILTAALTYLLGREFLPRTHSFAAALIVHLTYIRNALTPYANLFVIPVGLLALLLLCRYYRNGKRALVFSAGLLCGLALGLKLNAGLFATAGLTLGLLVADGRNRPFQRRRLIGFDPLDLRPILVFFLIAQVFILLRSHLTIQYLLLFVAPILVTAYLALRTQGYQVQPSHEPAHQKRKFERNLLLFATGAFLTSLPWIGFYLYKFDGRRIAYHLLGSALEHSKHIFLAYPEPNSTTIALIVCAAISILLFSLAKRIFPKYLWAVGLVVILIHALVLRHYMHASLRSYLLLVQDTENIVAFIAPIAVAILSTFLLVGLRKKDRSLAEVNDPKILILVLYHVFFFLVAYPHTEYTHISWSYPTTMIFLLFLLEKARVFLISSWPALTRPTLGIMTGALLLLPYPALIINAKAFWLFQSYCELSLTSRQWVKRSFIYLASERADVYEYTPSAYQIETVNRFLQTYTSKNEYVFEFPTTFFYYYSQRTNPSSIDYFYPGLFSDKQDEVIRDLEQKKPRYAIIFDDPKGYLFTFSDPDIQITFKEIIGYLEKYYRVEKQIGYFTILKRI</sequence>
<feature type="transmembrane region" description="Helical" evidence="1">
    <location>
        <begin position="479"/>
        <end position="497"/>
    </location>
</feature>
<organism evidence="3 4">
    <name type="scientific">Abyssobacteria bacterium (strain SURF_5)</name>
    <dbReference type="NCBI Taxonomy" id="2093360"/>
    <lineage>
        <taxon>Bacteria</taxon>
        <taxon>Pseudomonadati</taxon>
        <taxon>Candidatus Hydrogenedentota</taxon>
        <taxon>Candidatus Abyssobacteria</taxon>
    </lineage>
</organism>
<evidence type="ECO:0000313" key="3">
    <source>
        <dbReference type="EMBL" id="RJP16101.1"/>
    </source>
</evidence>
<protein>
    <recommendedName>
        <fullName evidence="2">Glycosyltransferase RgtA/B/C/D-like domain-containing protein</fullName>
    </recommendedName>
</protein>
<feature type="transmembrane region" description="Helical" evidence="1">
    <location>
        <begin position="449"/>
        <end position="467"/>
    </location>
</feature>
<feature type="transmembrane region" description="Helical" evidence="1">
    <location>
        <begin position="303"/>
        <end position="323"/>
    </location>
</feature>
<feature type="transmembrane region" description="Helical" evidence="1">
    <location>
        <begin position="380"/>
        <end position="397"/>
    </location>
</feature>
<dbReference type="Proteomes" id="UP000265882">
    <property type="component" value="Unassembled WGS sequence"/>
</dbReference>
<feature type="transmembrane region" description="Helical" evidence="1">
    <location>
        <begin position="261"/>
        <end position="279"/>
    </location>
</feature>
<dbReference type="InterPro" id="IPR038731">
    <property type="entry name" value="RgtA/B/C-like"/>
</dbReference>
<feature type="transmembrane region" description="Helical" evidence="1">
    <location>
        <begin position="186"/>
        <end position="219"/>
    </location>
</feature>
<keyword evidence="1" id="KW-1133">Transmembrane helix</keyword>
<accession>A0A3A4NLP2</accession>
<keyword evidence="1" id="KW-0472">Membrane</keyword>
<evidence type="ECO:0000256" key="1">
    <source>
        <dbReference type="SAM" id="Phobius"/>
    </source>
</evidence>
<feature type="transmembrane region" description="Helical" evidence="1">
    <location>
        <begin position="509"/>
        <end position="534"/>
    </location>
</feature>
<evidence type="ECO:0000313" key="4">
    <source>
        <dbReference type="Proteomes" id="UP000265882"/>
    </source>
</evidence>
<dbReference type="EMBL" id="QZKU01000128">
    <property type="protein sequence ID" value="RJP16101.1"/>
    <property type="molecule type" value="Genomic_DNA"/>
</dbReference>